<reference evidence="1" key="1">
    <citation type="submission" date="2023-05" db="EMBL/GenBank/DDBJ databases">
        <title>Comparative genomics of Bacillaceae isolates and their secondary metabolite potential.</title>
        <authorList>
            <person name="Song L."/>
            <person name="Nielsen L.J."/>
            <person name="Mohite O."/>
            <person name="Xu X."/>
            <person name="Weber T."/>
            <person name="Kovacs A.T."/>
        </authorList>
    </citation>
    <scope>NUCLEOTIDE SEQUENCE</scope>
    <source>
        <strain evidence="1">XLM17</strain>
    </source>
</reference>
<evidence type="ECO:0000313" key="1">
    <source>
        <dbReference type="EMBL" id="WHY88250.1"/>
    </source>
</evidence>
<dbReference type="KEGG" id="nnv:QNH39_10605"/>
<name>A0AA95MRB1_9BACI</name>
<proteinExistence type="predicted"/>
<evidence type="ECO:0000313" key="2">
    <source>
        <dbReference type="Proteomes" id="UP001178288"/>
    </source>
</evidence>
<gene>
    <name evidence="1" type="ORF">QNH39_10605</name>
</gene>
<sequence>MNERLQLWRLKKLVRKDQGYIKWGLGIDTPFFFSSKFAIENKSITITGSQITHNHSWPIKYSIVKMSNLGTSIQYFDSIIFYGDHAEGEFVHTFSIPSDTGYQLEVFNYFKYHSTGKIRILQTYE</sequence>
<organism evidence="1 2">
    <name type="scientific">Neobacillus novalis</name>
    <dbReference type="NCBI Taxonomy" id="220687"/>
    <lineage>
        <taxon>Bacteria</taxon>
        <taxon>Bacillati</taxon>
        <taxon>Bacillota</taxon>
        <taxon>Bacilli</taxon>
        <taxon>Bacillales</taxon>
        <taxon>Bacillaceae</taxon>
        <taxon>Neobacillus</taxon>
    </lineage>
</organism>
<protein>
    <submittedName>
        <fullName evidence="1">Uncharacterized protein</fullName>
    </submittedName>
</protein>
<accession>A0AA95MRB1</accession>
<dbReference type="EMBL" id="CP126114">
    <property type="protein sequence ID" value="WHY88250.1"/>
    <property type="molecule type" value="Genomic_DNA"/>
</dbReference>
<dbReference type="Proteomes" id="UP001178288">
    <property type="component" value="Chromosome"/>
</dbReference>
<keyword evidence="2" id="KW-1185">Reference proteome</keyword>
<dbReference type="RefSeq" id="WP_066085734.1">
    <property type="nucleotide sequence ID" value="NZ_CP126114.1"/>
</dbReference>
<dbReference type="AlphaFoldDB" id="A0AA95MRB1"/>